<gene>
    <name evidence="3" type="ORF">RIMI_LOCUS6732724</name>
</gene>
<proteinExistence type="predicted"/>
<evidence type="ECO:0000256" key="1">
    <source>
        <dbReference type="SAM" id="SignalP"/>
    </source>
</evidence>
<keyword evidence="1" id="KW-0732">Signal</keyword>
<feature type="domain" description="NAA35-like N-terminal" evidence="2">
    <location>
        <begin position="111"/>
        <end position="133"/>
    </location>
</feature>
<dbReference type="InterPro" id="IPR007244">
    <property type="entry name" value="Naa35_N"/>
</dbReference>
<organism evidence="3 4">
    <name type="scientific">Ranitomeya imitator</name>
    <name type="common">mimic poison frog</name>
    <dbReference type="NCBI Taxonomy" id="111125"/>
    <lineage>
        <taxon>Eukaryota</taxon>
        <taxon>Metazoa</taxon>
        <taxon>Chordata</taxon>
        <taxon>Craniata</taxon>
        <taxon>Vertebrata</taxon>
        <taxon>Euteleostomi</taxon>
        <taxon>Amphibia</taxon>
        <taxon>Batrachia</taxon>
        <taxon>Anura</taxon>
        <taxon>Neobatrachia</taxon>
        <taxon>Hyloidea</taxon>
        <taxon>Dendrobatidae</taxon>
        <taxon>Dendrobatinae</taxon>
        <taxon>Ranitomeya</taxon>
    </lineage>
</organism>
<protein>
    <recommendedName>
        <fullName evidence="2">NAA35-like N-terminal domain-containing protein</fullName>
    </recommendedName>
</protein>
<comment type="caution">
    <text evidence="3">The sequence shown here is derived from an EMBL/GenBank/DDBJ whole genome shotgun (WGS) entry which is preliminary data.</text>
</comment>
<feature type="domain" description="NAA35-like N-terminal" evidence="2">
    <location>
        <begin position="66"/>
        <end position="108"/>
    </location>
</feature>
<evidence type="ECO:0000259" key="2">
    <source>
        <dbReference type="Pfam" id="PF04112"/>
    </source>
</evidence>
<sequence>MFGVYELVLTWRIIMAVRTVMVMKASMEDDDSGWEISMQDKMGKTNANWIDITQEFKDACSELKLGELLHDKLFGLFEAMSAIEMMDPKMDAGMIGNQVNRKVLNFDQAIKITWLEGHSLAQTVFTCLYVHNADFIEDPAMKAFALGILKICDIAREKVNKAAVFEEFSMQRLCVSYEAF</sequence>
<dbReference type="Pfam" id="PF04112">
    <property type="entry name" value="Mak10"/>
    <property type="match status" value="2"/>
</dbReference>
<dbReference type="InterPro" id="IPR057983">
    <property type="entry name" value="NAA35-like_N"/>
</dbReference>
<feature type="signal peptide" evidence="1">
    <location>
        <begin position="1"/>
        <end position="16"/>
    </location>
</feature>
<keyword evidence="4" id="KW-1185">Reference proteome</keyword>
<dbReference type="PANTHER" id="PTHR21373:SF0">
    <property type="entry name" value="N-ALPHA-ACETYLTRANSFERASE 35, NATC AUXILIARY SUBUNIT"/>
    <property type="match status" value="1"/>
</dbReference>
<dbReference type="Proteomes" id="UP001176940">
    <property type="component" value="Unassembled WGS sequence"/>
</dbReference>
<dbReference type="PANTHER" id="PTHR21373">
    <property type="entry name" value="GLUCOSE REPRESSIBLE PROTEIN MAK10"/>
    <property type="match status" value="1"/>
</dbReference>
<accession>A0ABN9LC88</accession>
<evidence type="ECO:0000313" key="4">
    <source>
        <dbReference type="Proteomes" id="UP001176940"/>
    </source>
</evidence>
<feature type="chain" id="PRO_5045550358" description="NAA35-like N-terminal domain-containing protein" evidence="1">
    <location>
        <begin position="17"/>
        <end position="180"/>
    </location>
</feature>
<reference evidence="3" key="1">
    <citation type="submission" date="2023-07" db="EMBL/GenBank/DDBJ databases">
        <authorList>
            <person name="Stuckert A."/>
        </authorList>
    </citation>
    <scope>NUCLEOTIDE SEQUENCE</scope>
</reference>
<name>A0ABN9LC88_9NEOB</name>
<evidence type="ECO:0000313" key="3">
    <source>
        <dbReference type="EMBL" id="CAJ0936403.1"/>
    </source>
</evidence>
<dbReference type="EMBL" id="CAUEEQ010012314">
    <property type="protein sequence ID" value="CAJ0936403.1"/>
    <property type="molecule type" value="Genomic_DNA"/>
</dbReference>